<evidence type="ECO:0000256" key="3">
    <source>
        <dbReference type="ARBA" id="ARBA00022692"/>
    </source>
</evidence>
<name>A0ABW9AIW7_9BURK</name>
<feature type="transmembrane region" description="Helical" evidence="6">
    <location>
        <begin position="58"/>
        <end position="78"/>
    </location>
</feature>
<keyword evidence="4 6" id="KW-1133">Transmembrane helix</keyword>
<dbReference type="Proteomes" id="UP001629230">
    <property type="component" value="Unassembled WGS sequence"/>
</dbReference>
<sequence length="428" mass="46065">MSTLSSAALSHGKRAVYRRIDLHVLPLLVCCYLFAYLDRINIGFAKLQMQSDIGISDAAFGVGAGIFFLGYMLFEIPSNLLLPRLGARKTLSRIMVLWGLTSAAMMFVHDVHSFYILRFMLGVFEAGFAPGMVFYLTCWYPQARMAQVMAFVMAAAPLGGIVGAPLSTGIMALLSGAHGLAGWQWMFLLEGLPCVVLGVVTFFCLDDRIESARWLSSDEKASLLQDIGSRKASHAGFRDVCTDGRVYVMAFAYFCLICGIYAVSFWLPTILKSGGVSDLMTIGFLSAIPYGLAVIAMWVIGRSSDKRMERRWHSAVPAMVGAVALAVSAFSIGSLWLSLGSITLATALTWAAYTVFWAMPSEHLKGDVAAGGIALINTIGLVGGFISPSIIGWVKSATGSMQTALLPTVALLMVGACVLALIRSKREA</sequence>
<dbReference type="Pfam" id="PF07690">
    <property type="entry name" value="MFS_1"/>
    <property type="match status" value="1"/>
</dbReference>
<dbReference type="InterPro" id="IPR036259">
    <property type="entry name" value="MFS_trans_sf"/>
</dbReference>
<evidence type="ECO:0000256" key="4">
    <source>
        <dbReference type="ARBA" id="ARBA00022989"/>
    </source>
</evidence>
<evidence type="ECO:0000313" key="9">
    <source>
        <dbReference type="Proteomes" id="UP001629230"/>
    </source>
</evidence>
<feature type="transmembrane region" description="Helical" evidence="6">
    <location>
        <begin position="403"/>
        <end position="422"/>
    </location>
</feature>
<reference evidence="8 9" key="1">
    <citation type="journal article" date="2024" name="Chem. Sci.">
        <title>Discovery of megapolipeptins by genome mining of a Burkholderiales bacteria collection.</title>
        <authorList>
            <person name="Paulo B.S."/>
            <person name="Recchia M.J.J."/>
            <person name="Lee S."/>
            <person name="Fergusson C.H."/>
            <person name="Romanowski S.B."/>
            <person name="Hernandez A."/>
            <person name="Krull N."/>
            <person name="Liu D.Y."/>
            <person name="Cavanagh H."/>
            <person name="Bos A."/>
            <person name="Gray C.A."/>
            <person name="Murphy B.T."/>
            <person name="Linington R.G."/>
            <person name="Eustaquio A.S."/>
        </authorList>
    </citation>
    <scope>NUCLEOTIDE SEQUENCE [LARGE SCALE GENOMIC DNA]</scope>
    <source>
        <strain evidence="8 9">RL17-350-BIC-A</strain>
    </source>
</reference>
<dbReference type="PANTHER" id="PTHR43791">
    <property type="entry name" value="PERMEASE-RELATED"/>
    <property type="match status" value="1"/>
</dbReference>
<comment type="caution">
    <text evidence="8">The sequence shown here is derived from an EMBL/GenBank/DDBJ whole genome shotgun (WGS) entry which is preliminary data.</text>
</comment>
<feature type="transmembrane region" description="Helical" evidence="6">
    <location>
        <begin position="20"/>
        <end position="38"/>
    </location>
</feature>
<dbReference type="CDD" id="cd17319">
    <property type="entry name" value="MFS_ExuT_GudP_like"/>
    <property type="match status" value="1"/>
</dbReference>
<evidence type="ECO:0000256" key="1">
    <source>
        <dbReference type="ARBA" id="ARBA00004141"/>
    </source>
</evidence>
<dbReference type="InterPro" id="IPR011701">
    <property type="entry name" value="MFS"/>
</dbReference>
<dbReference type="PANTHER" id="PTHR43791:SF36">
    <property type="entry name" value="TRANSPORTER, PUTATIVE (AFU_ORTHOLOGUE AFUA_6G08340)-RELATED"/>
    <property type="match status" value="1"/>
</dbReference>
<dbReference type="Gene3D" id="1.20.1250.20">
    <property type="entry name" value="MFS general substrate transporter like domains"/>
    <property type="match status" value="2"/>
</dbReference>
<evidence type="ECO:0000256" key="2">
    <source>
        <dbReference type="ARBA" id="ARBA00022448"/>
    </source>
</evidence>
<keyword evidence="2" id="KW-0813">Transport</keyword>
<dbReference type="SUPFAM" id="SSF103473">
    <property type="entry name" value="MFS general substrate transporter"/>
    <property type="match status" value="1"/>
</dbReference>
<dbReference type="InterPro" id="IPR020846">
    <property type="entry name" value="MFS_dom"/>
</dbReference>
<feature type="transmembrane region" description="Helical" evidence="6">
    <location>
        <begin position="185"/>
        <end position="205"/>
    </location>
</feature>
<dbReference type="EMBL" id="JAQQEZ010000003">
    <property type="protein sequence ID" value="MFM0000552.1"/>
    <property type="molecule type" value="Genomic_DNA"/>
</dbReference>
<proteinExistence type="predicted"/>
<evidence type="ECO:0000313" key="8">
    <source>
        <dbReference type="EMBL" id="MFM0000552.1"/>
    </source>
</evidence>
<keyword evidence="5 6" id="KW-0472">Membrane</keyword>
<evidence type="ECO:0000259" key="7">
    <source>
        <dbReference type="PROSITE" id="PS50850"/>
    </source>
</evidence>
<dbReference type="RefSeq" id="WP_408176027.1">
    <property type="nucleotide sequence ID" value="NZ_JAQQEZ010000003.1"/>
</dbReference>
<accession>A0ABW9AIW7</accession>
<gene>
    <name evidence="8" type="ORF">PQR57_05960</name>
</gene>
<keyword evidence="9" id="KW-1185">Reference proteome</keyword>
<evidence type="ECO:0000256" key="5">
    <source>
        <dbReference type="ARBA" id="ARBA00023136"/>
    </source>
</evidence>
<feature type="transmembrane region" description="Helical" evidence="6">
    <location>
        <begin position="336"/>
        <end position="356"/>
    </location>
</feature>
<feature type="transmembrane region" description="Helical" evidence="6">
    <location>
        <begin position="279"/>
        <end position="300"/>
    </location>
</feature>
<feature type="transmembrane region" description="Helical" evidence="6">
    <location>
        <begin position="368"/>
        <end position="391"/>
    </location>
</feature>
<evidence type="ECO:0000256" key="6">
    <source>
        <dbReference type="SAM" id="Phobius"/>
    </source>
</evidence>
<organism evidence="8 9">
    <name type="scientific">Paraburkholderia dipogonis</name>
    <dbReference type="NCBI Taxonomy" id="1211383"/>
    <lineage>
        <taxon>Bacteria</taxon>
        <taxon>Pseudomonadati</taxon>
        <taxon>Pseudomonadota</taxon>
        <taxon>Betaproteobacteria</taxon>
        <taxon>Burkholderiales</taxon>
        <taxon>Burkholderiaceae</taxon>
        <taxon>Paraburkholderia</taxon>
    </lineage>
</organism>
<feature type="transmembrane region" description="Helical" evidence="6">
    <location>
        <begin position="148"/>
        <end position="173"/>
    </location>
</feature>
<feature type="domain" description="Major facilitator superfamily (MFS) profile" evidence="7">
    <location>
        <begin position="24"/>
        <end position="427"/>
    </location>
</feature>
<feature type="transmembrane region" description="Helical" evidence="6">
    <location>
        <begin position="115"/>
        <end position="136"/>
    </location>
</feature>
<feature type="transmembrane region" description="Helical" evidence="6">
    <location>
        <begin position="246"/>
        <end position="267"/>
    </location>
</feature>
<protein>
    <submittedName>
        <fullName evidence="8">MFS transporter</fullName>
    </submittedName>
</protein>
<comment type="subcellular location">
    <subcellularLocation>
        <location evidence="1">Membrane</location>
        <topology evidence="1">Multi-pass membrane protein</topology>
    </subcellularLocation>
</comment>
<feature type="transmembrane region" description="Helical" evidence="6">
    <location>
        <begin position="312"/>
        <end position="330"/>
    </location>
</feature>
<keyword evidence="3 6" id="KW-0812">Transmembrane</keyword>
<feature type="transmembrane region" description="Helical" evidence="6">
    <location>
        <begin position="90"/>
        <end position="109"/>
    </location>
</feature>
<dbReference type="PROSITE" id="PS50850">
    <property type="entry name" value="MFS"/>
    <property type="match status" value="1"/>
</dbReference>